<sequence>MRRAKLMRAAFHRAKSVAPVALGAVGLSFQGFSLFAENVKAAQNSHDALWDPSWVETHGEKTIAKRLAGPKDLPLKLYTSWFCAFAQRAWIAVEEKQLEYSYVEINPYEVDPRFPGGYTKKPLPLEVKKAMYPDFIASSPNGLVPSVDCNGDKVWESLHVVQYIDERFDHPPYFLPREPVKRAHVRIWSDFVTDKICKYFYVHWLEKDPAAQLKAKEVFFEECRTFARAMSKDGPYFLGSEISMVDIALFPFWQRFLWIGHHYRDLEMPKDKDFERLQRWWEAARDRPAFKATLVCADRLVARECRWLDFLTNSQQ</sequence>
<name>A0ABP0P523_9DINO</name>
<evidence type="ECO:0000259" key="1">
    <source>
        <dbReference type="PROSITE" id="PS50404"/>
    </source>
</evidence>
<dbReference type="Gene3D" id="1.20.1050.10">
    <property type="match status" value="1"/>
</dbReference>
<organism evidence="3 4">
    <name type="scientific">Durusdinium trenchii</name>
    <dbReference type="NCBI Taxonomy" id="1381693"/>
    <lineage>
        <taxon>Eukaryota</taxon>
        <taxon>Sar</taxon>
        <taxon>Alveolata</taxon>
        <taxon>Dinophyceae</taxon>
        <taxon>Suessiales</taxon>
        <taxon>Symbiodiniaceae</taxon>
        <taxon>Durusdinium</taxon>
    </lineage>
</organism>
<dbReference type="SUPFAM" id="SSF47616">
    <property type="entry name" value="GST C-terminal domain-like"/>
    <property type="match status" value="1"/>
</dbReference>
<dbReference type="InterPro" id="IPR004045">
    <property type="entry name" value="Glutathione_S-Trfase_N"/>
</dbReference>
<keyword evidence="4" id="KW-1185">Reference proteome</keyword>
<proteinExistence type="predicted"/>
<dbReference type="SFLD" id="SFLDS00019">
    <property type="entry name" value="Glutathione_Transferase_(cytos"/>
    <property type="match status" value="1"/>
</dbReference>
<gene>
    <name evidence="3" type="ORF">SCF082_LOCUS34869</name>
</gene>
<dbReference type="Gene3D" id="3.40.30.10">
    <property type="entry name" value="Glutaredoxin"/>
    <property type="match status" value="1"/>
</dbReference>
<reference evidence="3 4" key="1">
    <citation type="submission" date="2024-02" db="EMBL/GenBank/DDBJ databases">
        <authorList>
            <person name="Chen Y."/>
            <person name="Shah S."/>
            <person name="Dougan E. K."/>
            <person name="Thang M."/>
            <person name="Chan C."/>
        </authorList>
    </citation>
    <scope>NUCLEOTIDE SEQUENCE [LARGE SCALE GENOMIC DNA]</scope>
</reference>
<dbReference type="InterPro" id="IPR050983">
    <property type="entry name" value="GST_Omega/HSP26"/>
</dbReference>
<dbReference type="InterPro" id="IPR040079">
    <property type="entry name" value="Glutathione_S-Trfase"/>
</dbReference>
<evidence type="ECO:0000313" key="4">
    <source>
        <dbReference type="Proteomes" id="UP001642464"/>
    </source>
</evidence>
<accession>A0ABP0P523</accession>
<comment type="caution">
    <text evidence="3">The sequence shown here is derived from an EMBL/GenBank/DDBJ whole genome shotgun (WGS) entry which is preliminary data.</text>
</comment>
<dbReference type="Proteomes" id="UP001642464">
    <property type="component" value="Unassembled WGS sequence"/>
</dbReference>
<dbReference type="InterPro" id="IPR010987">
    <property type="entry name" value="Glutathione-S-Trfase_C-like"/>
</dbReference>
<protein>
    <submittedName>
        <fullName evidence="3">Glutathione S-transferase U20 (AtGSTU20) (FIN219-interacting protein 1) (GST class-tau member 20)</fullName>
    </submittedName>
</protein>
<evidence type="ECO:0000313" key="3">
    <source>
        <dbReference type="EMBL" id="CAK9069800.1"/>
    </source>
</evidence>
<dbReference type="PANTHER" id="PTHR43968">
    <property type="match status" value="1"/>
</dbReference>
<dbReference type="PROSITE" id="PS50405">
    <property type="entry name" value="GST_CTER"/>
    <property type="match status" value="1"/>
</dbReference>
<feature type="domain" description="GST C-terminal" evidence="2">
    <location>
        <begin position="178"/>
        <end position="304"/>
    </location>
</feature>
<dbReference type="SUPFAM" id="SSF52833">
    <property type="entry name" value="Thioredoxin-like"/>
    <property type="match status" value="1"/>
</dbReference>
<dbReference type="CDD" id="cd00570">
    <property type="entry name" value="GST_N_family"/>
    <property type="match status" value="1"/>
</dbReference>
<dbReference type="PROSITE" id="PS50404">
    <property type="entry name" value="GST_NTER"/>
    <property type="match status" value="1"/>
</dbReference>
<feature type="domain" description="GST N-terminal" evidence="1">
    <location>
        <begin position="73"/>
        <end position="172"/>
    </location>
</feature>
<dbReference type="InterPro" id="IPR036282">
    <property type="entry name" value="Glutathione-S-Trfase_C_sf"/>
</dbReference>
<dbReference type="SFLD" id="SFLDG00358">
    <property type="entry name" value="Main_(cytGST)"/>
    <property type="match status" value="1"/>
</dbReference>
<dbReference type="Pfam" id="PF13410">
    <property type="entry name" value="GST_C_2"/>
    <property type="match status" value="1"/>
</dbReference>
<dbReference type="EMBL" id="CAXAMM010032491">
    <property type="protein sequence ID" value="CAK9069800.1"/>
    <property type="molecule type" value="Genomic_DNA"/>
</dbReference>
<evidence type="ECO:0000259" key="2">
    <source>
        <dbReference type="PROSITE" id="PS50405"/>
    </source>
</evidence>
<dbReference type="CDD" id="cd00299">
    <property type="entry name" value="GST_C_family"/>
    <property type="match status" value="1"/>
</dbReference>
<dbReference type="PANTHER" id="PTHR43968:SF6">
    <property type="entry name" value="GLUTATHIONE S-TRANSFERASE OMEGA"/>
    <property type="match status" value="1"/>
</dbReference>
<dbReference type="Pfam" id="PF13417">
    <property type="entry name" value="GST_N_3"/>
    <property type="match status" value="1"/>
</dbReference>
<dbReference type="InterPro" id="IPR036249">
    <property type="entry name" value="Thioredoxin-like_sf"/>
</dbReference>